<reference evidence="1" key="1">
    <citation type="submission" date="2024-06" db="EMBL/GenBank/DDBJ databases">
        <title>Genomic Encyclopedia of Type Strains, Phase IV (KMG-IV): sequencing the most valuable type-strain genomes for metagenomic binning, comparative biology and taxonomic classification.</title>
        <authorList>
            <person name="Goeker M."/>
        </authorList>
    </citation>
    <scope>NUCLEOTIDE SEQUENCE</scope>
    <source>
        <strain evidence="1">SJCon</strain>
    </source>
</reference>
<accession>A0ACC6TIX6</accession>
<dbReference type="EMBL" id="JBEPNJ010000015">
    <property type="protein sequence ID" value="MET3773580.1"/>
    <property type="molecule type" value="Genomic_DNA"/>
</dbReference>
<evidence type="ECO:0000313" key="2">
    <source>
        <dbReference type="Proteomes" id="UP001549207"/>
    </source>
</evidence>
<sequence length="151" mass="16527">MTDTGRSDEPLQQLPQGLPRRYAEYKPASAVPATPPTNVGGYDELLAHFRAVGKELPRSKEGLAAVDELMDGHPDRAALAKLVRAIGMFYGDVLTHTIPGAHWIEEDSPCVQVNRTTAVSVVFVAERRLTMGIPTLMQNYAHVLEMVTSET</sequence>
<comment type="caution">
    <text evidence="1">The sequence shown here is derived from an EMBL/GenBank/DDBJ whole genome shotgun (WGS) entry which is preliminary data.</text>
</comment>
<organism evidence="1 2">
    <name type="scientific">Arthrobacter nitrophenolicus</name>
    <dbReference type="NCBI Taxonomy" id="683150"/>
    <lineage>
        <taxon>Bacteria</taxon>
        <taxon>Bacillati</taxon>
        <taxon>Actinomycetota</taxon>
        <taxon>Actinomycetes</taxon>
        <taxon>Micrococcales</taxon>
        <taxon>Micrococcaceae</taxon>
        <taxon>Arthrobacter</taxon>
    </lineage>
</organism>
<keyword evidence="2" id="KW-1185">Reference proteome</keyword>
<gene>
    <name evidence="1" type="ORF">ABIC98_003245</name>
</gene>
<proteinExistence type="predicted"/>
<protein>
    <submittedName>
        <fullName evidence="1">Uncharacterized protein</fullName>
    </submittedName>
</protein>
<name>A0ACC6TIX6_9MICC</name>
<evidence type="ECO:0000313" key="1">
    <source>
        <dbReference type="EMBL" id="MET3773580.1"/>
    </source>
</evidence>
<dbReference type="Proteomes" id="UP001549207">
    <property type="component" value="Unassembled WGS sequence"/>
</dbReference>